<reference evidence="2" key="1">
    <citation type="submission" date="2018-05" db="EMBL/GenBank/DDBJ databases">
        <authorList>
            <person name="Lanie J.A."/>
            <person name="Ng W.-L."/>
            <person name="Kazmierczak K.M."/>
            <person name="Andrzejewski T.M."/>
            <person name="Davidsen T.M."/>
            <person name="Wayne K.J."/>
            <person name="Tettelin H."/>
            <person name="Glass J.I."/>
            <person name="Rusch D."/>
            <person name="Podicherti R."/>
            <person name="Tsui H.-C.T."/>
            <person name="Winkler M.E."/>
        </authorList>
    </citation>
    <scope>NUCLEOTIDE SEQUENCE</scope>
</reference>
<feature type="non-terminal residue" evidence="2">
    <location>
        <position position="103"/>
    </location>
</feature>
<gene>
    <name evidence="2" type="ORF">METZ01_LOCUS329827</name>
</gene>
<dbReference type="Gene3D" id="3.50.50.60">
    <property type="entry name" value="FAD/NAD(P)-binding domain"/>
    <property type="match status" value="1"/>
</dbReference>
<protein>
    <recommendedName>
        <fullName evidence="1">FAD dependent oxidoreductase domain-containing protein</fullName>
    </recommendedName>
</protein>
<name>A0A382PUA3_9ZZZZ</name>
<evidence type="ECO:0000313" key="2">
    <source>
        <dbReference type="EMBL" id="SVC76973.1"/>
    </source>
</evidence>
<feature type="domain" description="FAD dependent oxidoreductase" evidence="1">
    <location>
        <begin position="38"/>
        <end position="86"/>
    </location>
</feature>
<sequence length="103" mass="11081">MHECPYTDRVTAPGESLDSAFYSRLSIYASVTTSPGHALVIGAGIFGLATSLELRTRGWVVTLLDPGPLPHKSASSTDVSKMVRMDYGSDVFYHEFAEAALEG</sequence>
<organism evidence="2">
    <name type="scientific">marine metagenome</name>
    <dbReference type="NCBI Taxonomy" id="408172"/>
    <lineage>
        <taxon>unclassified sequences</taxon>
        <taxon>metagenomes</taxon>
        <taxon>ecological metagenomes</taxon>
    </lineage>
</organism>
<evidence type="ECO:0000259" key="1">
    <source>
        <dbReference type="Pfam" id="PF01266"/>
    </source>
</evidence>
<dbReference type="AlphaFoldDB" id="A0A382PUA3"/>
<dbReference type="Pfam" id="PF01266">
    <property type="entry name" value="DAO"/>
    <property type="match status" value="1"/>
</dbReference>
<dbReference type="InterPro" id="IPR006076">
    <property type="entry name" value="FAD-dep_OxRdtase"/>
</dbReference>
<dbReference type="SUPFAM" id="SSF51905">
    <property type="entry name" value="FAD/NAD(P)-binding domain"/>
    <property type="match status" value="1"/>
</dbReference>
<dbReference type="EMBL" id="UINC01109863">
    <property type="protein sequence ID" value="SVC76973.1"/>
    <property type="molecule type" value="Genomic_DNA"/>
</dbReference>
<dbReference type="InterPro" id="IPR036188">
    <property type="entry name" value="FAD/NAD-bd_sf"/>
</dbReference>
<proteinExistence type="predicted"/>
<accession>A0A382PUA3</accession>